<evidence type="ECO:0008006" key="4">
    <source>
        <dbReference type="Google" id="ProtNLM"/>
    </source>
</evidence>
<dbReference type="Proteomes" id="UP000184088">
    <property type="component" value="Unassembled WGS sequence"/>
</dbReference>
<dbReference type="AlphaFoldDB" id="A0A1M5D2G8"/>
<dbReference type="STRING" id="1121256.SAMN02746089_02243"/>
<name>A0A1M5D2G8_9THEO</name>
<keyword evidence="1" id="KW-0175">Coiled coil</keyword>
<sequence>MPRGDGTGPLGLGPMTGRAAGFCAGFTVPGFMNPGIGYYRGFGRGRGFRWRYYYTGVPGWARYGYPVYGQVYAPQINEKEFLTEQAKFLENQLQEIKERLKALGKDDE</sequence>
<evidence type="ECO:0000313" key="3">
    <source>
        <dbReference type="Proteomes" id="UP000184088"/>
    </source>
</evidence>
<accession>A0A1M5D2G8</accession>
<dbReference type="OrthoDB" id="9815278at2"/>
<dbReference type="Pfam" id="PF17253">
    <property type="entry name" value="DUF5320"/>
    <property type="match status" value="1"/>
</dbReference>
<dbReference type="RefSeq" id="WP_073345370.1">
    <property type="nucleotide sequence ID" value="NZ_FQVH01000032.1"/>
</dbReference>
<keyword evidence="3" id="KW-1185">Reference proteome</keyword>
<feature type="coiled-coil region" evidence="1">
    <location>
        <begin position="79"/>
        <end position="106"/>
    </location>
</feature>
<organism evidence="2 3">
    <name type="scientific">Caldanaerobius fijiensis DSM 17918</name>
    <dbReference type="NCBI Taxonomy" id="1121256"/>
    <lineage>
        <taxon>Bacteria</taxon>
        <taxon>Bacillati</taxon>
        <taxon>Bacillota</taxon>
        <taxon>Clostridia</taxon>
        <taxon>Thermoanaerobacterales</taxon>
        <taxon>Thermoanaerobacteraceae</taxon>
        <taxon>Caldanaerobius</taxon>
    </lineage>
</organism>
<dbReference type="InterPro" id="IPR035205">
    <property type="entry name" value="DUF5320"/>
</dbReference>
<dbReference type="EMBL" id="FQVH01000032">
    <property type="protein sequence ID" value="SHF61037.1"/>
    <property type="molecule type" value="Genomic_DNA"/>
</dbReference>
<reference evidence="2 3" key="1">
    <citation type="submission" date="2016-11" db="EMBL/GenBank/DDBJ databases">
        <authorList>
            <person name="Jaros S."/>
            <person name="Januszkiewicz K."/>
            <person name="Wedrychowicz H."/>
        </authorList>
    </citation>
    <scope>NUCLEOTIDE SEQUENCE [LARGE SCALE GENOMIC DNA]</scope>
    <source>
        <strain evidence="2 3">DSM 17918</strain>
    </source>
</reference>
<gene>
    <name evidence="2" type="ORF">SAMN02746089_02243</name>
</gene>
<evidence type="ECO:0000256" key="1">
    <source>
        <dbReference type="SAM" id="Coils"/>
    </source>
</evidence>
<protein>
    <recommendedName>
        <fullName evidence="4">DUF5320 domain-containing protein</fullName>
    </recommendedName>
</protein>
<evidence type="ECO:0000313" key="2">
    <source>
        <dbReference type="EMBL" id="SHF61037.1"/>
    </source>
</evidence>
<proteinExistence type="predicted"/>